<comment type="caution">
    <text evidence="1">The sequence shown here is derived from an EMBL/GenBank/DDBJ whole genome shotgun (WGS) entry which is preliminary data.</text>
</comment>
<protein>
    <submittedName>
        <fullName evidence="1">Uncharacterized protein</fullName>
    </submittedName>
</protein>
<dbReference type="EMBL" id="JACJSI010000633">
    <property type="protein sequence ID" value="MBD2537022.1"/>
    <property type="molecule type" value="Genomic_DNA"/>
</dbReference>
<reference evidence="1 2" key="1">
    <citation type="journal article" date="2020" name="ISME J.">
        <title>Comparative genomics reveals insights into cyanobacterial evolution and habitat adaptation.</title>
        <authorList>
            <person name="Chen M.Y."/>
            <person name="Teng W.K."/>
            <person name="Zhao L."/>
            <person name="Hu C.X."/>
            <person name="Zhou Y.K."/>
            <person name="Han B.P."/>
            <person name="Song L.R."/>
            <person name="Shu W.S."/>
        </authorList>
    </citation>
    <scope>NUCLEOTIDE SEQUENCE [LARGE SCALE GENOMIC DNA]</scope>
    <source>
        <strain evidence="1 2">FACHB-838</strain>
    </source>
</reference>
<sequence length="86" mass="9671">MDALLLTTGQPDLAFGEMVQLVEAIARHLGPTSLLQHLKELELAATKAWLLSSSEVEGLIRYKPRVQKGEQQFTRGSFCFILKWQS</sequence>
<organism evidence="1 2">
    <name type="scientific">Nostoc flagelliforme FACHB-838</name>
    <dbReference type="NCBI Taxonomy" id="2692904"/>
    <lineage>
        <taxon>Bacteria</taxon>
        <taxon>Bacillati</taxon>
        <taxon>Cyanobacteriota</taxon>
        <taxon>Cyanophyceae</taxon>
        <taxon>Nostocales</taxon>
        <taxon>Nostocaceae</taxon>
        <taxon>Nostoc</taxon>
    </lineage>
</organism>
<dbReference type="RefSeq" id="WP_190947644.1">
    <property type="nucleotide sequence ID" value="NZ_JACJSI010000633.1"/>
</dbReference>
<evidence type="ECO:0000313" key="1">
    <source>
        <dbReference type="EMBL" id="MBD2537022.1"/>
    </source>
</evidence>
<name>A0ABR8E5J5_9NOSO</name>
<evidence type="ECO:0000313" key="2">
    <source>
        <dbReference type="Proteomes" id="UP000623440"/>
    </source>
</evidence>
<gene>
    <name evidence="1" type="ORF">H6G97_50625</name>
</gene>
<keyword evidence="2" id="KW-1185">Reference proteome</keyword>
<proteinExistence type="predicted"/>
<dbReference type="Proteomes" id="UP000623440">
    <property type="component" value="Unassembled WGS sequence"/>
</dbReference>
<accession>A0ABR8E5J5</accession>